<evidence type="ECO:0000313" key="2">
    <source>
        <dbReference type="EMBL" id="GGH41815.1"/>
    </source>
</evidence>
<sequence>MVLLRLTDPIPGRLSRRYDDPRSPPEGIASAPGARYILRPAGVRQPAPW</sequence>
<dbReference type="EMBL" id="BMJY01000004">
    <property type="protein sequence ID" value="GGH41815.1"/>
    <property type="molecule type" value="Genomic_DNA"/>
</dbReference>
<reference evidence="2" key="2">
    <citation type="submission" date="2020-09" db="EMBL/GenBank/DDBJ databases">
        <authorList>
            <person name="Sun Q."/>
            <person name="Zhou Y."/>
        </authorList>
    </citation>
    <scope>NUCLEOTIDE SEQUENCE</scope>
    <source>
        <strain evidence="2">CGMCC 1.15794</strain>
    </source>
</reference>
<dbReference type="AlphaFoldDB" id="A0A917IFQ8"/>
<evidence type="ECO:0000313" key="3">
    <source>
        <dbReference type="Proteomes" id="UP000657592"/>
    </source>
</evidence>
<proteinExistence type="predicted"/>
<accession>A0A917IFQ8</accession>
<evidence type="ECO:0000256" key="1">
    <source>
        <dbReference type="SAM" id="MobiDB-lite"/>
    </source>
</evidence>
<protein>
    <submittedName>
        <fullName evidence="2">Uncharacterized protein</fullName>
    </submittedName>
</protein>
<gene>
    <name evidence="2" type="ORF">GCM10010921_14630</name>
</gene>
<feature type="region of interest" description="Disordered" evidence="1">
    <location>
        <begin position="1"/>
        <end position="31"/>
    </location>
</feature>
<organism evidence="2 3">
    <name type="scientific">Microbacterium album</name>
    <dbReference type="NCBI Taxonomy" id="2053191"/>
    <lineage>
        <taxon>Bacteria</taxon>
        <taxon>Bacillati</taxon>
        <taxon>Actinomycetota</taxon>
        <taxon>Actinomycetes</taxon>
        <taxon>Micrococcales</taxon>
        <taxon>Microbacteriaceae</taxon>
        <taxon>Microbacterium</taxon>
    </lineage>
</organism>
<dbReference type="Proteomes" id="UP000657592">
    <property type="component" value="Unassembled WGS sequence"/>
</dbReference>
<reference evidence="2" key="1">
    <citation type="journal article" date="2014" name="Int. J. Syst. Evol. Microbiol.">
        <title>Complete genome sequence of Corynebacterium casei LMG S-19264T (=DSM 44701T), isolated from a smear-ripened cheese.</title>
        <authorList>
            <consortium name="US DOE Joint Genome Institute (JGI-PGF)"/>
            <person name="Walter F."/>
            <person name="Albersmeier A."/>
            <person name="Kalinowski J."/>
            <person name="Ruckert C."/>
        </authorList>
    </citation>
    <scope>NUCLEOTIDE SEQUENCE</scope>
    <source>
        <strain evidence="2">CGMCC 1.15794</strain>
    </source>
</reference>
<name>A0A917IFQ8_9MICO</name>
<keyword evidence="3" id="KW-1185">Reference proteome</keyword>
<comment type="caution">
    <text evidence="2">The sequence shown here is derived from an EMBL/GenBank/DDBJ whole genome shotgun (WGS) entry which is preliminary data.</text>
</comment>